<dbReference type="OrthoDB" id="422540at2759"/>
<reference evidence="2 3" key="1">
    <citation type="journal article" date="2013" name="Curr. Biol.">
        <title>The Genome of the Foraminiferan Reticulomyxa filosa.</title>
        <authorList>
            <person name="Glockner G."/>
            <person name="Hulsmann N."/>
            <person name="Schleicher M."/>
            <person name="Noegel A.A."/>
            <person name="Eichinger L."/>
            <person name="Gallinger C."/>
            <person name="Pawlowski J."/>
            <person name="Sierra R."/>
            <person name="Euteneuer U."/>
            <person name="Pillet L."/>
            <person name="Moustafa A."/>
            <person name="Platzer M."/>
            <person name="Groth M."/>
            <person name="Szafranski K."/>
            <person name="Schliwa M."/>
        </authorList>
    </citation>
    <scope>NUCLEOTIDE SEQUENCE [LARGE SCALE GENOMIC DNA]</scope>
</reference>
<proteinExistence type="predicted"/>
<accession>X6MRW2</accession>
<dbReference type="EMBL" id="ASPP01018484">
    <property type="protein sequence ID" value="ETO16202.1"/>
    <property type="molecule type" value="Genomic_DNA"/>
</dbReference>
<protein>
    <submittedName>
        <fullName evidence="2">Uncharacterized protein</fullName>
    </submittedName>
</protein>
<evidence type="ECO:0000313" key="3">
    <source>
        <dbReference type="Proteomes" id="UP000023152"/>
    </source>
</evidence>
<keyword evidence="1" id="KW-0175">Coiled coil</keyword>
<sequence>MLKKDLLFVEVFCFQLNHLLKIICNRKCSHLNHISFFEYYALERTFLNVQMLHLSEKEDCSLTNRANGRDLKKEDYKTQFLEQLENIKLRLEHLKNALEVLEREAREAKDKFETGLTWALLSKSIGITLTPKLSLILFLVDLVSSNKEYNDKMTKIDYNKTKEAILEQFFMYFRTALTKVVKLIYLILFSNNLILVLEQEQKVVFGILSQFFMYFRTALTKRSSSECRSKNQNCFVLLLKKSFVNGMFERFHQYLKERLVTIAVNRNLDFSSGDKWTLFLQ</sequence>
<evidence type="ECO:0000256" key="1">
    <source>
        <dbReference type="SAM" id="Coils"/>
    </source>
</evidence>
<dbReference type="AlphaFoldDB" id="X6MRW2"/>
<name>X6MRW2_RETFI</name>
<dbReference type="Proteomes" id="UP000023152">
    <property type="component" value="Unassembled WGS sequence"/>
</dbReference>
<keyword evidence="3" id="KW-1185">Reference proteome</keyword>
<feature type="coiled-coil region" evidence="1">
    <location>
        <begin position="77"/>
        <end position="111"/>
    </location>
</feature>
<organism evidence="2 3">
    <name type="scientific">Reticulomyxa filosa</name>
    <dbReference type="NCBI Taxonomy" id="46433"/>
    <lineage>
        <taxon>Eukaryota</taxon>
        <taxon>Sar</taxon>
        <taxon>Rhizaria</taxon>
        <taxon>Retaria</taxon>
        <taxon>Foraminifera</taxon>
        <taxon>Monothalamids</taxon>
        <taxon>Reticulomyxidae</taxon>
        <taxon>Reticulomyxa</taxon>
    </lineage>
</organism>
<gene>
    <name evidence="2" type="ORF">RFI_21154</name>
</gene>
<comment type="caution">
    <text evidence="2">The sequence shown here is derived from an EMBL/GenBank/DDBJ whole genome shotgun (WGS) entry which is preliminary data.</text>
</comment>
<evidence type="ECO:0000313" key="2">
    <source>
        <dbReference type="EMBL" id="ETO16202.1"/>
    </source>
</evidence>
<feature type="non-terminal residue" evidence="2">
    <location>
        <position position="281"/>
    </location>
</feature>